<feature type="transmembrane region" description="Helical" evidence="1">
    <location>
        <begin position="134"/>
        <end position="152"/>
    </location>
</feature>
<feature type="transmembrane region" description="Helical" evidence="1">
    <location>
        <begin position="60"/>
        <end position="82"/>
    </location>
</feature>
<dbReference type="InParanoid" id="A0A286U8L3"/>
<dbReference type="EMBL" id="NBII01000009">
    <property type="protein sequence ID" value="PAV15912.1"/>
    <property type="molecule type" value="Genomic_DNA"/>
</dbReference>
<keyword evidence="3" id="KW-1185">Reference proteome</keyword>
<proteinExistence type="predicted"/>
<dbReference type="AlphaFoldDB" id="A0A286U8L3"/>
<feature type="transmembrane region" description="Helical" evidence="1">
    <location>
        <begin position="187"/>
        <end position="205"/>
    </location>
</feature>
<organism evidence="2 3">
    <name type="scientific">Pyrrhoderma noxium</name>
    <dbReference type="NCBI Taxonomy" id="2282107"/>
    <lineage>
        <taxon>Eukaryota</taxon>
        <taxon>Fungi</taxon>
        <taxon>Dikarya</taxon>
        <taxon>Basidiomycota</taxon>
        <taxon>Agaricomycotina</taxon>
        <taxon>Agaricomycetes</taxon>
        <taxon>Hymenochaetales</taxon>
        <taxon>Hymenochaetaceae</taxon>
        <taxon>Pyrrhoderma</taxon>
    </lineage>
</organism>
<comment type="caution">
    <text evidence="2">The sequence shown here is derived from an EMBL/GenBank/DDBJ whole genome shotgun (WGS) entry which is preliminary data.</text>
</comment>
<dbReference type="Proteomes" id="UP000217199">
    <property type="component" value="Unassembled WGS sequence"/>
</dbReference>
<feature type="transmembrane region" description="Helical" evidence="1">
    <location>
        <begin position="221"/>
        <end position="242"/>
    </location>
</feature>
<keyword evidence="1" id="KW-0812">Transmembrane</keyword>
<evidence type="ECO:0000256" key="1">
    <source>
        <dbReference type="SAM" id="Phobius"/>
    </source>
</evidence>
<keyword evidence="1" id="KW-1133">Transmembrane helix</keyword>
<reference evidence="2 3" key="1">
    <citation type="journal article" date="2017" name="Mol. Ecol.">
        <title>Comparative and population genomic landscape of Phellinus noxius: A hypervariable fungus causing root rot in trees.</title>
        <authorList>
            <person name="Chung C.L."/>
            <person name="Lee T.J."/>
            <person name="Akiba M."/>
            <person name="Lee H.H."/>
            <person name="Kuo T.H."/>
            <person name="Liu D."/>
            <person name="Ke H.M."/>
            <person name="Yokoi T."/>
            <person name="Roa M.B."/>
            <person name="Lu M.J."/>
            <person name="Chang Y.Y."/>
            <person name="Ann P.J."/>
            <person name="Tsai J.N."/>
            <person name="Chen C.Y."/>
            <person name="Tzean S.S."/>
            <person name="Ota Y."/>
            <person name="Hattori T."/>
            <person name="Sahashi N."/>
            <person name="Liou R.F."/>
            <person name="Kikuchi T."/>
            <person name="Tsai I.J."/>
        </authorList>
    </citation>
    <scope>NUCLEOTIDE SEQUENCE [LARGE SCALE GENOMIC DNA]</scope>
    <source>
        <strain evidence="2 3">FFPRI411160</strain>
    </source>
</reference>
<gene>
    <name evidence="2" type="ORF">PNOK_0877000</name>
</gene>
<keyword evidence="1" id="KW-0472">Membrane</keyword>
<evidence type="ECO:0000313" key="3">
    <source>
        <dbReference type="Proteomes" id="UP000217199"/>
    </source>
</evidence>
<accession>A0A286U8L3</accession>
<sequence>MATIDSIFWSSIPRSEAAPLNDWGFETVMNIFFIILGPVIMILTEVILQMRIYAIYGKIGWIIVLSVIMNLASAAVCALQLYGYSYVLSNTACKNNKFACFPGLVPIPKLKLTTSTNNDIRTAFRILTMSPMAALVWVVFTIIELTLFILVFRKARYTCFQRVKNRSRSLDKVQDIMAIIARDSTSYFAVVFSVGVLGLAIFLIAEMMDTESVFRDDSGSAYLYGLLNAYEAIAIAITTILAPRMLISIRLEVYQKGFNNSSTACNMTAFYAVSGSNVTSLCGSGVELTSST</sequence>
<evidence type="ECO:0000313" key="2">
    <source>
        <dbReference type="EMBL" id="PAV15912.1"/>
    </source>
</evidence>
<name>A0A286U8L3_9AGAM</name>
<protein>
    <submittedName>
        <fullName evidence="2">Uncharacterized protein</fullName>
    </submittedName>
</protein>
<feature type="transmembrane region" description="Helical" evidence="1">
    <location>
        <begin position="28"/>
        <end position="48"/>
    </location>
</feature>